<evidence type="ECO:0000256" key="5">
    <source>
        <dbReference type="ARBA" id="ARBA00023136"/>
    </source>
</evidence>
<comment type="subcellular location">
    <subcellularLocation>
        <location evidence="1">Cell membrane</location>
        <topology evidence="1">Multi-pass membrane protein</topology>
    </subcellularLocation>
</comment>
<feature type="transmembrane region" description="Helical" evidence="6">
    <location>
        <begin position="95"/>
        <end position="114"/>
    </location>
</feature>
<evidence type="ECO:0000256" key="6">
    <source>
        <dbReference type="SAM" id="Phobius"/>
    </source>
</evidence>
<feature type="transmembrane region" description="Helical" evidence="6">
    <location>
        <begin position="334"/>
        <end position="354"/>
    </location>
</feature>
<dbReference type="PANTHER" id="PTHR47089:SF1">
    <property type="entry name" value="GUANOSINE ABC TRANSPORTER PERMEASE PROTEIN NUPP"/>
    <property type="match status" value="1"/>
</dbReference>
<dbReference type="AlphaFoldDB" id="A0AAU7S694"/>
<gene>
    <name evidence="7" type="ORF">ABM479_34460</name>
</gene>
<dbReference type="GO" id="GO:0005886">
    <property type="term" value="C:plasma membrane"/>
    <property type="evidence" value="ECO:0007669"/>
    <property type="project" value="UniProtKB-SubCell"/>
</dbReference>
<reference evidence="7" key="1">
    <citation type="submission" date="2024-06" db="EMBL/GenBank/DDBJ databases">
        <authorList>
            <person name="Li T."/>
            <person name="Gao R."/>
        </authorList>
    </citation>
    <scope>NUCLEOTIDE SEQUENCE</scope>
    <source>
        <strain evidence="7">ZPR3</strain>
        <plasmid evidence="7">unnamed4</plasmid>
    </source>
</reference>
<feature type="transmembrane region" description="Helical" evidence="6">
    <location>
        <begin position="12"/>
        <end position="40"/>
    </location>
</feature>
<protein>
    <submittedName>
        <fullName evidence="7">ABC transporter permease</fullName>
    </submittedName>
</protein>
<dbReference type="RefSeq" id="WP_349963240.1">
    <property type="nucleotide sequence ID" value="NZ_CP157964.1"/>
</dbReference>
<keyword evidence="2" id="KW-1003">Cell membrane</keyword>
<feature type="transmembrane region" description="Helical" evidence="6">
    <location>
        <begin position="209"/>
        <end position="228"/>
    </location>
</feature>
<keyword evidence="5 6" id="KW-0472">Membrane</keyword>
<accession>A0AAU7S694</accession>
<keyword evidence="4 6" id="KW-1133">Transmembrane helix</keyword>
<dbReference type="GO" id="GO:0022857">
    <property type="term" value="F:transmembrane transporter activity"/>
    <property type="evidence" value="ECO:0007669"/>
    <property type="project" value="InterPro"/>
</dbReference>
<name>A0AAU7S694_9HYPH</name>
<keyword evidence="7" id="KW-0614">Plasmid</keyword>
<organism evidence="7">
    <name type="scientific">Rhizobium sp. ZPR3</name>
    <dbReference type="NCBI Taxonomy" id="3158967"/>
    <lineage>
        <taxon>Bacteria</taxon>
        <taxon>Pseudomonadati</taxon>
        <taxon>Pseudomonadota</taxon>
        <taxon>Alphaproteobacteria</taxon>
        <taxon>Hyphomicrobiales</taxon>
        <taxon>Rhizobiaceae</taxon>
        <taxon>Rhizobium/Agrobacterium group</taxon>
        <taxon>Rhizobium</taxon>
    </lineage>
</organism>
<evidence type="ECO:0000256" key="2">
    <source>
        <dbReference type="ARBA" id="ARBA00022475"/>
    </source>
</evidence>
<dbReference type="Pfam" id="PF02653">
    <property type="entry name" value="BPD_transp_2"/>
    <property type="match status" value="1"/>
</dbReference>
<dbReference type="InterPro" id="IPR001851">
    <property type="entry name" value="ABC_transp_permease"/>
</dbReference>
<evidence type="ECO:0000256" key="4">
    <source>
        <dbReference type="ARBA" id="ARBA00022989"/>
    </source>
</evidence>
<geneLocation type="plasmid" evidence="7">
    <name>unnamed4</name>
</geneLocation>
<feature type="transmembrane region" description="Helical" evidence="6">
    <location>
        <begin position="257"/>
        <end position="280"/>
    </location>
</feature>
<dbReference type="EMBL" id="CP157964">
    <property type="protein sequence ID" value="XBT97982.1"/>
    <property type="molecule type" value="Genomic_DNA"/>
</dbReference>
<dbReference type="PANTHER" id="PTHR47089">
    <property type="entry name" value="ABC TRANSPORTER, PERMEASE PROTEIN"/>
    <property type="match status" value="1"/>
</dbReference>
<keyword evidence="3 6" id="KW-0812">Transmembrane</keyword>
<evidence type="ECO:0000313" key="7">
    <source>
        <dbReference type="EMBL" id="XBT97982.1"/>
    </source>
</evidence>
<evidence type="ECO:0000256" key="1">
    <source>
        <dbReference type="ARBA" id="ARBA00004651"/>
    </source>
</evidence>
<proteinExistence type="predicted"/>
<dbReference type="CDD" id="cd06580">
    <property type="entry name" value="TM_PBP1_transp_TpRbsC_like"/>
    <property type="match status" value="1"/>
</dbReference>
<evidence type="ECO:0000256" key="3">
    <source>
        <dbReference type="ARBA" id="ARBA00022692"/>
    </source>
</evidence>
<feature type="transmembrane region" description="Helical" evidence="6">
    <location>
        <begin position="300"/>
        <end position="322"/>
    </location>
</feature>
<sequence>MNIAATKSRSLVGTSGAVASILLVVLALITALAVAIAIMLVSGVSTEGAFIALRSLAIGAFGSPQGLSETLVASTPLIIAGAAFIVGARAGLFNIGLEGQLLVGGMAGLVAGFSCPGLPTVVHIPLALACAFTAGAMWSGLAGWMKVSSGAHEVITTIMLNFVALRFVEFLLRNPPVQNPDRSDPISRSVLDSAALPQLLGWVDPSLRVNFGFLLALGAALAVAFLLWRTKLGFEIRVMGASPMAGRVAGMSPAKTIILAMMISGGIAGLAGASLTLGVLGRATPGFTGGLGFEAIAVALLARLHPVGVVFSGILFGGLIAGGRQMSVVADVSIDLVTVIEAIVLLFIAAPILIKRLYPFVFQSGKEV</sequence>
<feature type="transmembrane region" description="Helical" evidence="6">
    <location>
        <begin position="71"/>
        <end position="88"/>
    </location>
</feature>